<dbReference type="Pfam" id="PF00855">
    <property type="entry name" value="PWWP"/>
    <property type="match status" value="1"/>
</dbReference>
<dbReference type="SMART" id="SM00293">
    <property type="entry name" value="PWWP"/>
    <property type="match status" value="1"/>
</dbReference>
<dbReference type="InterPro" id="IPR000313">
    <property type="entry name" value="PWWP_dom"/>
</dbReference>
<gene>
    <name evidence="2" type="ORF">SI7747_12015482</name>
</gene>
<dbReference type="CDD" id="cd05162">
    <property type="entry name" value="PWWP"/>
    <property type="match status" value="1"/>
</dbReference>
<dbReference type="AlphaFoldDB" id="A0A7I8JG04"/>
<accession>A0A7I8JG04</accession>
<dbReference type="PANTHER" id="PTHR10688:SF5">
    <property type="entry name" value="PWWP DOMAIN-CONTAINING PROTEIN 1-RELATED"/>
    <property type="match status" value="1"/>
</dbReference>
<dbReference type="PROSITE" id="PS50812">
    <property type="entry name" value="PWWP"/>
    <property type="match status" value="1"/>
</dbReference>
<dbReference type="SUPFAM" id="SSF63748">
    <property type="entry name" value="Tudor/PWWP/MBT"/>
    <property type="match status" value="1"/>
</dbReference>
<dbReference type="EMBL" id="CACRZD030000012">
    <property type="protein sequence ID" value="CAA6669087.1"/>
    <property type="molecule type" value="Genomic_DNA"/>
</dbReference>
<name>A0A7I8JG04_SPIIN</name>
<protein>
    <recommendedName>
        <fullName evidence="1">PWWP domain-containing protein</fullName>
    </recommendedName>
</protein>
<reference evidence="2 3" key="1">
    <citation type="submission" date="2019-12" db="EMBL/GenBank/DDBJ databases">
        <authorList>
            <person name="Scholz U."/>
            <person name="Mascher M."/>
            <person name="Fiebig A."/>
        </authorList>
    </citation>
    <scope>NUCLEOTIDE SEQUENCE</scope>
</reference>
<dbReference type="Gene3D" id="2.30.30.140">
    <property type="match status" value="1"/>
</dbReference>
<organism evidence="2">
    <name type="scientific">Spirodela intermedia</name>
    <name type="common">Intermediate duckweed</name>
    <dbReference type="NCBI Taxonomy" id="51605"/>
    <lineage>
        <taxon>Eukaryota</taxon>
        <taxon>Viridiplantae</taxon>
        <taxon>Streptophyta</taxon>
        <taxon>Embryophyta</taxon>
        <taxon>Tracheophyta</taxon>
        <taxon>Spermatophyta</taxon>
        <taxon>Magnoliopsida</taxon>
        <taxon>Liliopsida</taxon>
        <taxon>Araceae</taxon>
        <taxon>Lemnoideae</taxon>
        <taxon>Spirodela</taxon>
    </lineage>
</organism>
<dbReference type="Proteomes" id="UP001189122">
    <property type="component" value="Unassembled WGS sequence"/>
</dbReference>
<evidence type="ECO:0000313" key="2">
    <source>
        <dbReference type="EMBL" id="CAA2629844.1"/>
    </source>
</evidence>
<dbReference type="EMBL" id="LR743599">
    <property type="protein sequence ID" value="CAA2629844.1"/>
    <property type="molecule type" value="Genomic_DNA"/>
</dbReference>
<feature type="domain" description="PWWP" evidence="1">
    <location>
        <begin position="98"/>
        <end position="151"/>
    </location>
</feature>
<evidence type="ECO:0000259" key="1">
    <source>
        <dbReference type="PROSITE" id="PS50812"/>
    </source>
</evidence>
<keyword evidence="3" id="KW-1185">Reference proteome</keyword>
<evidence type="ECO:0000313" key="3">
    <source>
        <dbReference type="Proteomes" id="UP001189122"/>
    </source>
</evidence>
<dbReference type="PANTHER" id="PTHR10688">
    <property type="entry name" value="PWWP DOMAIN-CONTAINING PROTEIN"/>
    <property type="match status" value="1"/>
</dbReference>
<dbReference type="InterPro" id="IPR052657">
    <property type="entry name" value="PDP_family_Arabidopsis"/>
</dbReference>
<proteinExistence type="predicted"/>
<sequence>MGVLQIASTCVSGGAYPKTEDERVSGAEPGERAVADDTENFFDDGAGKVESGSVPLVIDQLVVASGVAPVETITPLLYNPPWEESEAPEARDTWMNGFESHPWWPGHIFNEAFATSSVRRTKREGHVLVAFFGDSSYGWFDPAELVPFEPHYAEKSRQTVSRTFMKAVEEAVDEASRRSAFGVSCRCRNPLNFRPTSVPGYFAVDVAGYEPGGVYSSKRIREARDSFVPGKILSFVKQVAGTPLDPEVGSIDGIKKIAILLATRRAMFQEFDHTYAEAFGGQSSRNTHGVQGGLEQPGRAPSRVFSYLSCSNRTSSPLMCKLPEFSDLNPTLFLLELLLWPSGTWSNTGSMEFSVARNLIILD</sequence>